<dbReference type="AlphaFoldDB" id="A0A1M6L7Z5"/>
<dbReference type="Proteomes" id="UP000184474">
    <property type="component" value="Unassembled WGS sequence"/>
</dbReference>
<dbReference type="RefSeq" id="WP_073120589.1">
    <property type="nucleotide sequence ID" value="NZ_FRAA01000001.1"/>
</dbReference>
<evidence type="ECO:0000313" key="2">
    <source>
        <dbReference type="EMBL" id="SHJ67285.1"/>
    </source>
</evidence>
<dbReference type="PROSITE" id="PS51257">
    <property type="entry name" value="PROKAR_LIPOPROTEIN"/>
    <property type="match status" value="1"/>
</dbReference>
<dbReference type="GO" id="GO:0016787">
    <property type="term" value="F:hydrolase activity"/>
    <property type="evidence" value="ECO:0007669"/>
    <property type="project" value="InterPro"/>
</dbReference>
<gene>
    <name evidence="2" type="ORF">SAMN04488028_101861</name>
</gene>
<feature type="domain" description="3-keto-alpha-glucoside-1,2-lyase/3-keto-2-hydroxy-glucal hydratase" evidence="1">
    <location>
        <begin position="29"/>
        <end position="281"/>
    </location>
</feature>
<keyword evidence="3" id="KW-1185">Reference proteome</keyword>
<organism evidence="2 3">
    <name type="scientific">Reichenbachiella agariperforans</name>
    <dbReference type="NCBI Taxonomy" id="156994"/>
    <lineage>
        <taxon>Bacteria</taxon>
        <taxon>Pseudomonadati</taxon>
        <taxon>Bacteroidota</taxon>
        <taxon>Cytophagia</taxon>
        <taxon>Cytophagales</taxon>
        <taxon>Reichenbachiellaceae</taxon>
        <taxon>Reichenbachiella</taxon>
    </lineage>
</organism>
<name>A0A1M6L7Z5_REIAG</name>
<protein>
    <recommendedName>
        <fullName evidence="1">3-keto-alpha-glucoside-1,2-lyase/3-keto-2-hydroxy-glucal hydratase domain-containing protein</fullName>
    </recommendedName>
</protein>
<dbReference type="Gene3D" id="2.60.120.560">
    <property type="entry name" value="Exo-inulinase, domain 1"/>
    <property type="match status" value="1"/>
</dbReference>
<dbReference type="Pfam" id="PF06439">
    <property type="entry name" value="3keto-disac_hyd"/>
    <property type="match status" value="1"/>
</dbReference>
<dbReference type="STRING" id="156994.SAMN04488028_101861"/>
<dbReference type="InterPro" id="IPR010496">
    <property type="entry name" value="AL/BT2_dom"/>
</dbReference>
<sequence length="295" mass="33895">MNRVLFLNTSFKISCLIIACLTLSCQEPKWESLLDTEMSQWDTYLSYKHHYGYNGSIPLDADSVEVAPVGLNPEGYDVFRVIEEEGEPVLHVSGEYYGCVITKNSYDNYHLKVEFRWGEQVWPPREHLLKDAGILYHSVGPMGAEYWRSWMLSQEFQIMEGHMGDYWSQANSAIDIRAYLPEGIMSPVADDSQPFLSFGQDQSIKGYCMRSANFERPTGEWNTLDLICYEGKSLHIVNGEVVMILDHSRQMVDGKPIPLVKGRIQLQSEAAEVFYKGIQIRSLDAMPTEYQHYYE</sequence>
<evidence type="ECO:0000313" key="3">
    <source>
        <dbReference type="Proteomes" id="UP000184474"/>
    </source>
</evidence>
<accession>A0A1M6L7Z5</accession>
<reference evidence="3" key="1">
    <citation type="submission" date="2016-11" db="EMBL/GenBank/DDBJ databases">
        <authorList>
            <person name="Varghese N."/>
            <person name="Submissions S."/>
        </authorList>
    </citation>
    <scope>NUCLEOTIDE SEQUENCE [LARGE SCALE GENOMIC DNA]</scope>
    <source>
        <strain evidence="3">DSM 26134</strain>
    </source>
</reference>
<dbReference type="EMBL" id="FRAA01000001">
    <property type="protein sequence ID" value="SHJ67285.1"/>
    <property type="molecule type" value="Genomic_DNA"/>
</dbReference>
<proteinExistence type="predicted"/>
<evidence type="ECO:0000259" key="1">
    <source>
        <dbReference type="Pfam" id="PF06439"/>
    </source>
</evidence>